<evidence type="ECO:0000256" key="1">
    <source>
        <dbReference type="ARBA" id="ARBA00004613"/>
    </source>
</evidence>
<proteinExistence type="predicted"/>
<accession>A0A2M9Q1Q2</accession>
<dbReference type="EMBL" id="PHQY01000662">
    <property type="protein sequence ID" value="PJO42003.1"/>
    <property type="molecule type" value="Genomic_DNA"/>
</dbReference>
<sequence length="87" mass="10258">MYRQRKFGFCYPGYKYCGPGCSGPGRPINAVDSCCKLHDECYARYGRCRYCDEMFQNCLRPQMNGNTKMARDARLFYNIFDLRNGFF</sequence>
<dbReference type="InterPro" id="IPR033113">
    <property type="entry name" value="PLA2_histidine"/>
</dbReference>
<dbReference type="GO" id="GO:0006644">
    <property type="term" value="P:phospholipid metabolic process"/>
    <property type="evidence" value="ECO:0007669"/>
    <property type="project" value="InterPro"/>
</dbReference>
<name>A0A2M9Q1Q2_9BACI</name>
<organism evidence="4 5">
    <name type="scientific">Lysinibacillus xylanilyticus</name>
    <dbReference type="NCBI Taxonomy" id="582475"/>
    <lineage>
        <taxon>Bacteria</taxon>
        <taxon>Bacillati</taxon>
        <taxon>Bacillota</taxon>
        <taxon>Bacilli</taxon>
        <taxon>Bacillales</taxon>
        <taxon>Bacillaceae</taxon>
        <taxon>Lysinibacillus</taxon>
    </lineage>
</organism>
<dbReference type="SUPFAM" id="SSF48619">
    <property type="entry name" value="Phospholipase A2, PLA2"/>
    <property type="match status" value="1"/>
</dbReference>
<dbReference type="InterPro" id="IPR036444">
    <property type="entry name" value="PLipase_A2_dom_sf"/>
</dbReference>
<dbReference type="Pfam" id="PF08398">
    <property type="entry name" value="Phospholip_A2_4"/>
    <property type="match status" value="1"/>
</dbReference>
<comment type="subcellular location">
    <subcellularLocation>
        <location evidence="1">Secreted</location>
    </subcellularLocation>
</comment>
<dbReference type="InterPro" id="IPR013607">
    <property type="entry name" value="Phospholipase_A2-like"/>
</dbReference>
<dbReference type="Proteomes" id="UP000232101">
    <property type="component" value="Unassembled WGS sequence"/>
</dbReference>
<dbReference type="GO" id="GO:0004623">
    <property type="term" value="F:phospholipase A2 activity"/>
    <property type="evidence" value="ECO:0007669"/>
    <property type="project" value="InterPro"/>
</dbReference>
<gene>
    <name evidence="4" type="ORF">CWD94_21025</name>
</gene>
<reference evidence="4 5" key="1">
    <citation type="submission" date="2017-11" db="EMBL/GenBank/DDBJ databases">
        <title>Bacterial isolate from king chilli rhizosphere.</title>
        <authorList>
            <person name="Takhelmayum P."/>
            <person name="Sarangthem I."/>
        </authorList>
    </citation>
    <scope>NUCLEOTIDE SEQUENCE [LARGE SCALE GENOMIC DNA]</scope>
    <source>
        <strain evidence="5">t26</strain>
    </source>
</reference>
<evidence type="ECO:0000259" key="3">
    <source>
        <dbReference type="Pfam" id="PF08398"/>
    </source>
</evidence>
<dbReference type="GO" id="GO:0050482">
    <property type="term" value="P:arachidonate secretion"/>
    <property type="evidence" value="ECO:0007669"/>
    <property type="project" value="InterPro"/>
</dbReference>
<evidence type="ECO:0000313" key="4">
    <source>
        <dbReference type="EMBL" id="PJO42003.1"/>
    </source>
</evidence>
<keyword evidence="2" id="KW-0964">Secreted</keyword>
<comment type="caution">
    <text evidence="4">The sequence shown here is derived from an EMBL/GenBank/DDBJ whole genome shotgun (WGS) entry which is preliminary data.</text>
</comment>
<keyword evidence="4" id="KW-0946">Virion</keyword>
<dbReference type="GO" id="GO:0005198">
    <property type="term" value="F:structural molecule activity"/>
    <property type="evidence" value="ECO:0007669"/>
    <property type="project" value="InterPro"/>
</dbReference>
<dbReference type="Gene3D" id="1.20.90.10">
    <property type="entry name" value="Phospholipase A2 domain"/>
    <property type="match status" value="1"/>
</dbReference>
<dbReference type="GO" id="GO:0005576">
    <property type="term" value="C:extracellular region"/>
    <property type="evidence" value="ECO:0007669"/>
    <property type="project" value="UniProtKB-SubCell"/>
</dbReference>
<protein>
    <submittedName>
        <fullName evidence="4">Parvovirus coat protein VP1-like protein</fullName>
    </submittedName>
</protein>
<dbReference type="PROSITE" id="PS00118">
    <property type="entry name" value="PA2_HIS"/>
    <property type="match status" value="1"/>
</dbReference>
<feature type="domain" description="Phospholipase A2-like" evidence="3">
    <location>
        <begin position="9"/>
        <end position="46"/>
    </location>
</feature>
<keyword evidence="4" id="KW-0167">Capsid protein</keyword>
<dbReference type="AlphaFoldDB" id="A0A2M9Q1Q2"/>
<dbReference type="RefSeq" id="WP_100544773.1">
    <property type="nucleotide sequence ID" value="NZ_JBHVRA010000002.1"/>
</dbReference>
<evidence type="ECO:0000313" key="5">
    <source>
        <dbReference type="Proteomes" id="UP000232101"/>
    </source>
</evidence>
<evidence type="ECO:0000256" key="2">
    <source>
        <dbReference type="ARBA" id="ARBA00022525"/>
    </source>
</evidence>